<dbReference type="InterPro" id="IPR032329">
    <property type="entry name" value="DUF4855"/>
</dbReference>
<dbReference type="InterPro" id="IPR013784">
    <property type="entry name" value="Carb-bd-like_fold"/>
</dbReference>
<accession>A0ABY5SEA1</accession>
<dbReference type="Pfam" id="PF16147">
    <property type="entry name" value="DUF4855"/>
    <property type="match status" value="1"/>
</dbReference>
<evidence type="ECO:0000313" key="4">
    <source>
        <dbReference type="Proteomes" id="UP001057877"/>
    </source>
</evidence>
<organism evidence="3 4">
    <name type="scientific">Paenibacillus spongiae</name>
    <dbReference type="NCBI Taxonomy" id="2909671"/>
    <lineage>
        <taxon>Bacteria</taxon>
        <taxon>Bacillati</taxon>
        <taxon>Bacillota</taxon>
        <taxon>Bacilli</taxon>
        <taxon>Bacillales</taxon>
        <taxon>Paenibacillaceae</taxon>
        <taxon>Paenibacillus</taxon>
    </lineage>
</organism>
<gene>
    <name evidence="3" type="ORF">L1F29_08400</name>
</gene>
<dbReference type="Proteomes" id="UP001057877">
    <property type="component" value="Chromosome"/>
</dbReference>
<dbReference type="RefSeq" id="WP_258387884.1">
    <property type="nucleotide sequence ID" value="NZ_CP091430.1"/>
</dbReference>
<evidence type="ECO:0000256" key="1">
    <source>
        <dbReference type="SAM" id="SignalP"/>
    </source>
</evidence>
<dbReference type="Gene3D" id="2.60.40.1120">
    <property type="entry name" value="Carboxypeptidase-like, regulatory domain"/>
    <property type="match status" value="1"/>
</dbReference>
<dbReference type="Pfam" id="PF13620">
    <property type="entry name" value="CarboxypepD_reg"/>
    <property type="match status" value="1"/>
</dbReference>
<dbReference type="EMBL" id="CP091430">
    <property type="protein sequence ID" value="UVI31820.1"/>
    <property type="molecule type" value="Genomic_DNA"/>
</dbReference>
<name>A0ABY5SEA1_9BACL</name>
<feature type="signal peptide" evidence="1">
    <location>
        <begin position="1"/>
        <end position="26"/>
    </location>
</feature>
<feature type="chain" id="PRO_5046643560" evidence="1">
    <location>
        <begin position="27"/>
        <end position="904"/>
    </location>
</feature>
<protein>
    <submittedName>
        <fullName evidence="3">DUF4855 domain-containing protein</fullName>
    </submittedName>
</protein>
<dbReference type="Pfam" id="PF22888">
    <property type="entry name" value="FIMAH"/>
    <property type="match status" value="1"/>
</dbReference>
<dbReference type="Gene3D" id="2.60.120.430">
    <property type="entry name" value="Galactose-binding lectin"/>
    <property type="match status" value="1"/>
</dbReference>
<keyword evidence="1" id="KW-0732">Signal</keyword>
<proteinExistence type="predicted"/>
<sequence>MRVWKSAGFLLAVMLVLSLWPSAASAAYFPKQHERSNYASNIALIYTGYYNPANYDGVRIGDFDKDQFLPYVGYLNAEGKSEDYFFDTFLMLTTGSPHKGSLARYYDWVAGSKPGTLADWQWAMDRVFEEDLQLDGLEQAVEQVSADLNDSGKKVNVYLTLPFPDPQSRDFGDFNGDGTVKDLQSLDTRKELIKWYIDAMSARFEQKQYKHLSLSGFYWLQEDLDTTVPGEQESVQYASAYLNGMNMRLGWIPWSGAGEKANGSRLGFDFSLIQPNHYFDRNSTVKRVEETAELAEVSGAGVEIEFDQTVLVNPWYRQALYNYLIAGVKKGYMNNSILAYYQDVYAIHDFYHHKSSFGRQLYEDIYKFAKGTFQAPKGSFEGRVLDGQGAPIAGAALKDDNGAIAVTDVNGRFVIPDLFAVQHTYTVGKSGYSTRQIAVDIPQGYPVYRDIVLQNPDEGTLKESFQLADFEGGMIYGTNNGYYVQRSMTKDPIVVTEGSQSLKVDFKAYPDSWVGLYIDSDYTGFADVEHYPAYALKDWSSYDFVSTAVYNPSDQPQELRFVYMYEYSWAKTVVKDIELAPHQWTVVKQPIDELKQSGANTGNMIRVALMRNKQTEDATFYVDDMKLLKYEGLEPVPDYTIQWPNGIPSLDPGKVWSPVIVNNSTGSPVEAADVRFTSSDPHVMELLDDGAFKAGEPGKAVIRAFVGNVEASSTVMEVSPWTVNELNGGNFKVDLSAEKTVRLASSFDNGYMVQAQEASYVWEITGDAAQRVRAEGNSLTIKGVKEGRAVIKVTMTYNGKSRSLEKIIQVGNPAPRIADLMQNVDRYFASGDMNASFKEKLQRDLKRAGKHWAKGKTKQTVKAVLDFIKTVNNPSKKDEMTGRAKAALIADANAFIQYWSEQVE</sequence>
<feature type="domain" description="FIMAH" evidence="2">
    <location>
        <begin position="817"/>
        <end position="897"/>
    </location>
</feature>
<dbReference type="SUPFAM" id="SSF49452">
    <property type="entry name" value="Starch-binding domain-like"/>
    <property type="match status" value="1"/>
</dbReference>
<dbReference type="InterPro" id="IPR054470">
    <property type="entry name" value="FIMAH_dom"/>
</dbReference>
<keyword evidence="4" id="KW-1185">Reference proteome</keyword>
<evidence type="ECO:0000313" key="3">
    <source>
        <dbReference type="EMBL" id="UVI31820.1"/>
    </source>
</evidence>
<reference evidence="3" key="1">
    <citation type="submission" date="2022-01" db="EMBL/GenBank/DDBJ databases">
        <title>Paenibacillus spongiae sp. nov., isolated from marine sponge.</title>
        <authorList>
            <person name="Li Z."/>
            <person name="Zhang M."/>
        </authorList>
    </citation>
    <scope>NUCLEOTIDE SEQUENCE</scope>
    <source>
        <strain evidence="3">PHS-Z3</strain>
    </source>
</reference>
<evidence type="ECO:0000259" key="2">
    <source>
        <dbReference type="Pfam" id="PF22888"/>
    </source>
</evidence>